<feature type="domain" description="Transglutaminase-like" evidence="2">
    <location>
        <begin position="109"/>
        <end position="168"/>
    </location>
</feature>
<sequence length="594" mass="65310">MPDSDRKFIRYDWLEQQCELAVQARNDNDFALEVPTEIYEEYVLPYASLDEAREDWRPLFYEKFAPLVAGAATTLEAARELNNRIWTLDGWNITFKSEQTPDIMSPSQVLSHGYASCTGLAIFFVDACRAVGIPARVAGIASWPESGGNHNWVEVWHDGYWSFTDPLPGTGYDPDTMPPRPFNETWFFPDPIRNAKPGSFAHGVWAATIKPNAAGTIFPLAWHDDFASTVPGVGVTHIYIDAAKRLHPPTPLPTREQSAAPLATTVAVKSGGPGRDTGLTAPRAVAAAAMVGEAGDPCAEPAHQVEHCVGFLAHYMPPADRKVLSFDWLLNQCELAVQARNANAWARAVPIDVYENYVLPYANVDEPREDWRTLFQEKFAPLVEGTSSTLEAALALNARIWTLDGWNITFKSAQTPNIMSPSQVLDHGFASCTGLAIFFVDACRAVGIPARVAGIASWPGSGGNHNWVEVWHDGYWSFTEPIGHDTYNETWFFPEGTNKAVVGSYENGLWAVSYKPTGKFFPIAWHDDFDSRVPGIDVTDYYHRAAEAGPSAGAGAAVEEGVETVGEGEGAEVRRSKRFQSRGADLAPRTWSNL</sequence>
<reference evidence="3" key="1">
    <citation type="journal article" date="2020" name="bioRxiv">
        <title>Comparative genomics of Chlamydomonas.</title>
        <authorList>
            <person name="Craig R.J."/>
            <person name="Hasan A.R."/>
            <person name="Ness R.W."/>
            <person name="Keightley P.D."/>
        </authorList>
    </citation>
    <scope>NUCLEOTIDE SEQUENCE</scope>
    <source>
        <strain evidence="3">CCAP 11/70</strain>
    </source>
</reference>
<dbReference type="SUPFAM" id="SSF54001">
    <property type="entry name" value="Cysteine proteinases"/>
    <property type="match status" value="2"/>
</dbReference>
<name>A0A836BRX3_9CHLO</name>
<gene>
    <name evidence="3" type="ORF">HYH03_015949</name>
</gene>
<evidence type="ECO:0000256" key="1">
    <source>
        <dbReference type="SAM" id="MobiDB-lite"/>
    </source>
</evidence>
<dbReference type="InterPro" id="IPR038765">
    <property type="entry name" value="Papain-like_cys_pep_sf"/>
</dbReference>
<dbReference type="PANTHER" id="PTHR35532:SF5">
    <property type="entry name" value="CARBOHYDRATE-BINDING DOMAIN-CONTAINING PROTEIN"/>
    <property type="match status" value="1"/>
</dbReference>
<dbReference type="PANTHER" id="PTHR35532">
    <property type="entry name" value="SIMILAR TO POLYHYDROXYALKANOATE DEPOLYMERASE"/>
    <property type="match status" value="1"/>
</dbReference>
<evidence type="ECO:0000313" key="3">
    <source>
        <dbReference type="EMBL" id="KAG2485274.1"/>
    </source>
</evidence>
<dbReference type="OrthoDB" id="525602at2759"/>
<accession>A0A836BRX3</accession>
<dbReference type="SMART" id="SM00460">
    <property type="entry name" value="TGc"/>
    <property type="match status" value="2"/>
</dbReference>
<evidence type="ECO:0000259" key="2">
    <source>
        <dbReference type="SMART" id="SM00460"/>
    </source>
</evidence>
<dbReference type="EMBL" id="JAEHOE010000132">
    <property type="protein sequence ID" value="KAG2485274.1"/>
    <property type="molecule type" value="Genomic_DNA"/>
</dbReference>
<feature type="domain" description="Transglutaminase-like" evidence="2">
    <location>
        <begin position="424"/>
        <end position="483"/>
    </location>
</feature>
<proteinExistence type="predicted"/>
<dbReference type="Pfam" id="PF01841">
    <property type="entry name" value="Transglut_core"/>
    <property type="match status" value="2"/>
</dbReference>
<dbReference type="InterPro" id="IPR002931">
    <property type="entry name" value="Transglutaminase-like"/>
</dbReference>
<dbReference type="Gene3D" id="3.10.620.30">
    <property type="match status" value="2"/>
</dbReference>
<dbReference type="AlphaFoldDB" id="A0A836BRX3"/>
<evidence type="ECO:0000313" key="4">
    <source>
        <dbReference type="Proteomes" id="UP000612055"/>
    </source>
</evidence>
<organism evidence="3 4">
    <name type="scientific">Edaphochlamys debaryana</name>
    <dbReference type="NCBI Taxonomy" id="47281"/>
    <lineage>
        <taxon>Eukaryota</taxon>
        <taxon>Viridiplantae</taxon>
        <taxon>Chlorophyta</taxon>
        <taxon>core chlorophytes</taxon>
        <taxon>Chlorophyceae</taxon>
        <taxon>CS clade</taxon>
        <taxon>Chlamydomonadales</taxon>
        <taxon>Chlamydomonadales incertae sedis</taxon>
        <taxon>Edaphochlamys</taxon>
    </lineage>
</organism>
<protein>
    <recommendedName>
        <fullName evidence="2">Transglutaminase-like domain-containing protein</fullName>
    </recommendedName>
</protein>
<dbReference type="Proteomes" id="UP000612055">
    <property type="component" value="Unassembled WGS sequence"/>
</dbReference>
<comment type="caution">
    <text evidence="3">The sequence shown here is derived from an EMBL/GenBank/DDBJ whole genome shotgun (WGS) entry which is preliminary data.</text>
</comment>
<keyword evidence="4" id="KW-1185">Reference proteome</keyword>
<feature type="region of interest" description="Disordered" evidence="1">
    <location>
        <begin position="563"/>
        <end position="594"/>
    </location>
</feature>